<evidence type="ECO:0000256" key="6">
    <source>
        <dbReference type="ARBA" id="ARBA00023141"/>
    </source>
</evidence>
<name>A0A1S6QGC6_9LACO</name>
<comment type="subunit">
    <text evidence="7">Monomer.</text>
</comment>
<keyword evidence="5 7" id="KW-0067">ATP-binding</keyword>
<dbReference type="KEGG" id="lcu:PL11_001370"/>
<evidence type="ECO:0000256" key="7">
    <source>
        <dbReference type="HAMAP-Rule" id="MF_00109"/>
    </source>
</evidence>
<keyword evidence="7" id="KW-0963">Cytoplasm</keyword>
<evidence type="ECO:0000256" key="4">
    <source>
        <dbReference type="ARBA" id="ARBA00022777"/>
    </source>
</evidence>
<dbReference type="HAMAP" id="MF_00109">
    <property type="entry name" value="Shikimate_kinase"/>
    <property type="match status" value="1"/>
</dbReference>
<proteinExistence type="inferred from homology"/>
<dbReference type="OrthoDB" id="9800332at2"/>
<dbReference type="GO" id="GO:0005829">
    <property type="term" value="C:cytosol"/>
    <property type="evidence" value="ECO:0007669"/>
    <property type="project" value="TreeGrafter"/>
</dbReference>
<organism evidence="8 9">
    <name type="scientific">Lentilactobacillus curieae</name>
    <dbReference type="NCBI Taxonomy" id="1138822"/>
    <lineage>
        <taxon>Bacteria</taxon>
        <taxon>Bacillati</taxon>
        <taxon>Bacillota</taxon>
        <taxon>Bacilli</taxon>
        <taxon>Lactobacillales</taxon>
        <taxon>Lactobacillaceae</taxon>
        <taxon>Lentilactobacillus</taxon>
    </lineage>
</organism>
<dbReference type="GO" id="GO:0008652">
    <property type="term" value="P:amino acid biosynthetic process"/>
    <property type="evidence" value="ECO:0007669"/>
    <property type="project" value="UniProtKB-KW"/>
</dbReference>
<dbReference type="SUPFAM" id="SSF52540">
    <property type="entry name" value="P-loop containing nucleoside triphosphate hydrolases"/>
    <property type="match status" value="1"/>
</dbReference>
<dbReference type="PANTHER" id="PTHR21087">
    <property type="entry name" value="SHIKIMATE KINASE"/>
    <property type="match status" value="1"/>
</dbReference>
<evidence type="ECO:0000256" key="1">
    <source>
        <dbReference type="ARBA" id="ARBA00022605"/>
    </source>
</evidence>
<dbReference type="AlphaFoldDB" id="A0A1S6QGC6"/>
<dbReference type="Gene3D" id="3.40.50.300">
    <property type="entry name" value="P-loop containing nucleotide triphosphate hydrolases"/>
    <property type="match status" value="1"/>
</dbReference>
<evidence type="ECO:0000256" key="2">
    <source>
        <dbReference type="ARBA" id="ARBA00022679"/>
    </source>
</evidence>
<feature type="binding site" evidence="7">
    <location>
        <position position="14"/>
    </location>
    <ligand>
        <name>Mg(2+)</name>
        <dbReference type="ChEBI" id="CHEBI:18420"/>
    </ligand>
</feature>
<comment type="pathway">
    <text evidence="7">Metabolic intermediate biosynthesis; chorismate biosynthesis; chorismate from D-erythrose 4-phosphate and phosphoenolpyruvate: step 5/7.</text>
</comment>
<dbReference type="GO" id="GO:0004765">
    <property type="term" value="F:shikimate kinase activity"/>
    <property type="evidence" value="ECO:0007669"/>
    <property type="project" value="UniProtKB-UniRule"/>
</dbReference>
<feature type="binding site" evidence="7">
    <location>
        <position position="116"/>
    </location>
    <ligand>
        <name>ATP</name>
        <dbReference type="ChEBI" id="CHEBI:30616"/>
    </ligand>
</feature>
<dbReference type="EC" id="2.7.1.71" evidence="7"/>
<dbReference type="PANTHER" id="PTHR21087:SF16">
    <property type="entry name" value="SHIKIMATE KINASE 1, CHLOROPLASTIC"/>
    <property type="match status" value="1"/>
</dbReference>
<keyword evidence="9" id="KW-1185">Reference proteome</keyword>
<feature type="binding site" evidence="7">
    <location>
        <begin position="10"/>
        <end position="15"/>
    </location>
    <ligand>
        <name>ATP</name>
        <dbReference type="ChEBI" id="CHEBI:30616"/>
    </ligand>
</feature>
<comment type="function">
    <text evidence="7">Catalyzes the specific phosphorylation of the 3-hydroxyl group of shikimic acid using ATP as a cosubstrate.</text>
</comment>
<feature type="binding site" evidence="7">
    <location>
        <position position="32"/>
    </location>
    <ligand>
        <name>substrate</name>
    </ligand>
</feature>
<dbReference type="eggNOG" id="COG0703">
    <property type="taxonomic scope" value="Bacteria"/>
</dbReference>
<dbReference type="InterPro" id="IPR027417">
    <property type="entry name" value="P-loop_NTPase"/>
</dbReference>
<reference evidence="8 9" key="1">
    <citation type="journal article" date="2015" name="Genome Announc.">
        <title>Genome Sequence of Lactobacillus curieae CCTCC M 2011381T, a Novel Producer of Gamma-aminobutyric Acid.</title>
        <authorList>
            <person name="Wang Y."/>
            <person name="Wang Y."/>
            <person name="Lang C."/>
            <person name="Wei D."/>
            <person name="Xu P."/>
            <person name="Xie J."/>
        </authorList>
    </citation>
    <scope>NUCLEOTIDE SEQUENCE [LARGE SCALE GENOMIC DNA]</scope>
    <source>
        <strain evidence="8 9">CCTCC M 2011381</strain>
    </source>
</reference>
<keyword evidence="2 7" id="KW-0808">Transferase</keyword>
<dbReference type="GO" id="GO:0009073">
    <property type="term" value="P:aromatic amino acid family biosynthetic process"/>
    <property type="evidence" value="ECO:0007669"/>
    <property type="project" value="UniProtKB-KW"/>
</dbReference>
<comment type="catalytic activity">
    <reaction evidence="7">
        <text>shikimate + ATP = 3-phosphoshikimate + ADP + H(+)</text>
        <dbReference type="Rhea" id="RHEA:13121"/>
        <dbReference type="ChEBI" id="CHEBI:15378"/>
        <dbReference type="ChEBI" id="CHEBI:30616"/>
        <dbReference type="ChEBI" id="CHEBI:36208"/>
        <dbReference type="ChEBI" id="CHEBI:145989"/>
        <dbReference type="ChEBI" id="CHEBI:456216"/>
        <dbReference type="EC" id="2.7.1.71"/>
    </reaction>
</comment>
<evidence type="ECO:0000313" key="8">
    <source>
        <dbReference type="EMBL" id="AQW20655.1"/>
    </source>
</evidence>
<keyword evidence="3 7" id="KW-0547">Nucleotide-binding</keyword>
<feature type="binding site" evidence="7">
    <location>
        <position position="134"/>
    </location>
    <ligand>
        <name>substrate</name>
    </ligand>
</feature>
<evidence type="ECO:0000313" key="9">
    <source>
        <dbReference type="Proteomes" id="UP000030361"/>
    </source>
</evidence>
<keyword evidence="4 7" id="KW-0418">Kinase</keyword>
<keyword evidence="1 7" id="KW-0028">Amino-acid biosynthesis</keyword>
<keyword evidence="6 7" id="KW-0057">Aromatic amino acid biosynthesis</keyword>
<comment type="cofactor">
    <cofactor evidence="7">
        <name>Mg(2+)</name>
        <dbReference type="ChEBI" id="CHEBI:18420"/>
    </cofactor>
    <text evidence="7">Binds 1 Mg(2+) ion per subunit.</text>
</comment>
<dbReference type="GO" id="GO:0009423">
    <property type="term" value="P:chorismate biosynthetic process"/>
    <property type="evidence" value="ECO:0007669"/>
    <property type="project" value="UniProtKB-UniRule"/>
</dbReference>
<dbReference type="Proteomes" id="UP000030361">
    <property type="component" value="Chromosome"/>
</dbReference>
<keyword evidence="7" id="KW-0479">Metal-binding</keyword>
<dbReference type="Pfam" id="PF01202">
    <property type="entry name" value="SKI"/>
    <property type="match status" value="1"/>
</dbReference>
<feature type="binding site" evidence="7">
    <location>
        <position position="77"/>
    </location>
    <ligand>
        <name>substrate</name>
    </ligand>
</feature>
<evidence type="ECO:0000256" key="3">
    <source>
        <dbReference type="ARBA" id="ARBA00022741"/>
    </source>
</evidence>
<feature type="binding site" evidence="7">
    <location>
        <position position="56"/>
    </location>
    <ligand>
        <name>substrate</name>
    </ligand>
</feature>
<comment type="similarity">
    <text evidence="7">Belongs to the shikimate kinase family.</text>
</comment>
<accession>A0A1S6QGC6</accession>
<dbReference type="RefSeq" id="WP_035165783.1">
    <property type="nucleotide sequence ID" value="NZ_CP018906.1"/>
</dbReference>
<protein>
    <recommendedName>
        <fullName evidence="7">Shikimate kinase</fullName>
        <shortName evidence="7">SK</shortName>
        <ecNumber evidence="7">2.7.1.71</ecNumber>
    </recommendedName>
</protein>
<dbReference type="CDD" id="cd00464">
    <property type="entry name" value="SK"/>
    <property type="match status" value="1"/>
</dbReference>
<gene>
    <name evidence="7" type="primary">aroK</name>
    <name evidence="8" type="ORF">PL11_001370</name>
</gene>
<comment type="subcellular location">
    <subcellularLocation>
        <location evidence="7">Cytoplasm</location>
    </subcellularLocation>
</comment>
<dbReference type="UniPathway" id="UPA00053">
    <property type="reaction ID" value="UER00088"/>
</dbReference>
<dbReference type="GO" id="GO:0000287">
    <property type="term" value="F:magnesium ion binding"/>
    <property type="evidence" value="ECO:0007669"/>
    <property type="project" value="UniProtKB-UniRule"/>
</dbReference>
<dbReference type="InterPro" id="IPR031322">
    <property type="entry name" value="Shikimate/glucono_kinase"/>
</dbReference>
<dbReference type="PRINTS" id="PR01100">
    <property type="entry name" value="SHIKIMTKNASE"/>
</dbReference>
<dbReference type="InterPro" id="IPR000623">
    <property type="entry name" value="Shikimate_kinase/TSH1"/>
</dbReference>
<keyword evidence="7" id="KW-0460">Magnesium</keyword>
<sequence length="168" mass="18162">MDLILVGFMGSGKTTVGKLLADRLGKQYFDLDQLIVEQTGMSIPQIFAERGEDGFRMIEQQCLQSTNEFPGILGTGGGTPMQRNNQEFLGKAGAPVVLLSASIKTILARLAGDNNRPLVEKLGAAGLADLQAQRHDTYLNVSDLQVATDELTPFEVADKIIDQLKVAK</sequence>
<dbReference type="EMBL" id="CP018906">
    <property type="protein sequence ID" value="AQW20655.1"/>
    <property type="molecule type" value="Genomic_DNA"/>
</dbReference>
<dbReference type="GO" id="GO:0005524">
    <property type="term" value="F:ATP binding"/>
    <property type="evidence" value="ECO:0007669"/>
    <property type="project" value="UniProtKB-UniRule"/>
</dbReference>
<evidence type="ECO:0000256" key="5">
    <source>
        <dbReference type="ARBA" id="ARBA00022840"/>
    </source>
</evidence>
<comment type="caution">
    <text evidence="7">Lacks conserved residue(s) required for the propagation of feature annotation.</text>
</comment>